<evidence type="ECO:0000256" key="6">
    <source>
        <dbReference type="ARBA" id="ARBA00023012"/>
    </source>
</evidence>
<reference evidence="9 10" key="1">
    <citation type="journal article" date="2016" name="Nat. Commun.">
        <title>Thousands of microbial genomes shed light on interconnected biogeochemical processes in an aquifer system.</title>
        <authorList>
            <person name="Anantharaman K."/>
            <person name="Brown C.T."/>
            <person name="Hug L.A."/>
            <person name="Sharon I."/>
            <person name="Castelle C.J."/>
            <person name="Probst A.J."/>
            <person name="Thomas B.C."/>
            <person name="Singh A."/>
            <person name="Wilkins M.J."/>
            <person name="Karaoz U."/>
            <person name="Brodie E.L."/>
            <person name="Williams K.H."/>
            <person name="Hubbard S.S."/>
            <person name="Banfield J.F."/>
        </authorList>
    </citation>
    <scope>NUCLEOTIDE SEQUENCE [LARGE SCALE GENOMIC DNA]</scope>
</reference>
<keyword evidence="7" id="KW-1133">Transmembrane helix</keyword>
<feature type="transmembrane region" description="Helical" evidence="7">
    <location>
        <begin position="84"/>
        <end position="107"/>
    </location>
</feature>
<keyword evidence="7" id="KW-0472">Membrane</keyword>
<keyword evidence="3" id="KW-0597">Phosphoprotein</keyword>
<dbReference type="SMART" id="SM00388">
    <property type="entry name" value="HisKA"/>
    <property type="match status" value="1"/>
</dbReference>
<dbReference type="AlphaFoldDB" id="A0A1F7XIF3"/>
<keyword evidence="6" id="KW-0902">Two-component regulatory system</keyword>
<dbReference type="Pfam" id="PF02518">
    <property type="entry name" value="HATPase_c"/>
    <property type="match status" value="1"/>
</dbReference>
<evidence type="ECO:0000256" key="7">
    <source>
        <dbReference type="SAM" id="Phobius"/>
    </source>
</evidence>
<dbReference type="EMBL" id="MGFU01000003">
    <property type="protein sequence ID" value="OGM14559.1"/>
    <property type="molecule type" value="Genomic_DNA"/>
</dbReference>
<dbReference type="Proteomes" id="UP000179013">
    <property type="component" value="Unassembled WGS sequence"/>
</dbReference>
<dbReference type="InterPro" id="IPR036097">
    <property type="entry name" value="HisK_dim/P_sf"/>
</dbReference>
<dbReference type="CDD" id="cd00082">
    <property type="entry name" value="HisKA"/>
    <property type="match status" value="1"/>
</dbReference>
<keyword evidence="4" id="KW-0808">Transferase</keyword>
<dbReference type="GO" id="GO:0005886">
    <property type="term" value="C:plasma membrane"/>
    <property type="evidence" value="ECO:0007669"/>
    <property type="project" value="TreeGrafter"/>
</dbReference>
<dbReference type="InterPro" id="IPR003661">
    <property type="entry name" value="HisK_dim/P_dom"/>
</dbReference>
<dbReference type="Gene3D" id="3.30.565.10">
    <property type="entry name" value="Histidine kinase-like ATPase, C-terminal domain"/>
    <property type="match status" value="1"/>
</dbReference>
<proteinExistence type="predicted"/>
<dbReference type="EC" id="2.7.13.3" evidence="2"/>
<sequence>MFIKARLRLTFWYTLIIMVVSLSFSGAIYKLWTSEVTRFETMHRMRMEERLEHADLIQERFRIMPPPRIFVADPELIEDAKQRILTRLMFANLSILLIAGGLGYFLSGKTLSPIKDMVDDQNRFISDASHEIRTPLTSLKSAFEVFLMNKKRSLKESDMLMGESITEVNKLQSITEGMLQLLNHKEPNGIENFTIIDIGKVISRVVHKIKPIAYKKGIKIQSKILSVNLRGDENSINNLFTILIDNAIKYSKPKSEIFITSKKLTKYIIIKVIDEGIGISEKDLPHIFDRFYRTDSARTKSDSGGYGLGLSIAKKIVDDHKGSIWVKSKINKGSSFSVKLPLNV</sequence>
<dbReference type="Gene3D" id="1.10.287.130">
    <property type="match status" value="1"/>
</dbReference>
<organism evidence="9 10">
    <name type="scientific">Candidatus Woesebacteria bacterium RBG_16_39_8b</name>
    <dbReference type="NCBI Taxonomy" id="1802482"/>
    <lineage>
        <taxon>Bacteria</taxon>
        <taxon>Candidatus Woeseibacteriota</taxon>
    </lineage>
</organism>
<evidence type="ECO:0000256" key="2">
    <source>
        <dbReference type="ARBA" id="ARBA00012438"/>
    </source>
</evidence>
<dbReference type="PANTHER" id="PTHR45453">
    <property type="entry name" value="PHOSPHATE REGULON SENSOR PROTEIN PHOR"/>
    <property type="match status" value="1"/>
</dbReference>
<keyword evidence="7" id="KW-0812">Transmembrane</keyword>
<feature type="transmembrane region" description="Helical" evidence="7">
    <location>
        <begin position="12"/>
        <end position="32"/>
    </location>
</feature>
<dbReference type="PROSITE" id="PS50109">
    <property type="entry name" value="HIS_KIN"/>
    <property type="match status" value="1"/>
</dbReference>
<evidence type="ECO:0000256" key="1">
    <source>
        <dbReference type="ARBA" id="ARBA00000085"/>
    </source>
</evidence>
<dbReference type="Pfam" id="PF00512">
    <property type="entry name" value="HisKA"/>
    <property type="match status" value="1"/>
</dbReference>
<keyword evidence="5" id="KW-0418">Kinase</keyword>
<accession>A0A1F7XIF3</accession>
<name>A0A1F7XIF3_9BACT</name>
<dbReference type="InterPro" id="IPR036890">
    <property type="entry name" value="HATPase_C_sf"/>
</dbReference>
<feature type="domain" description="Histidine kinase" evidence="8">
    <location>
        <begin position="127"/>
        <end position="344"/>
    </location>
</feature>
<dbReference type="InterPro" id="IPR003594">
    <property type="entry name" value="HATPase_dom"/>
</dbReference>
<dbReference type="InterPro" id="IPR005467">
    <property type="entry name" value="His_kinase_dom"/>
</dbReference>
<dbReference type="PANTHER" id="PTHR45453:SF1">
    <property type="entry name" value="PHOSPHATE REGULON SENSOR PROTEIN PHOR"/>
    <property type="match status" value="1"/>
</dbReference>
<evidence type="ECO:0000259" key="8">
    <source>
        <dbReference type="PROSITE" id="PS50109"/>
    </source>
</evidence>
<evidence type="ECO:0000256" key="3">
    <source>
        <dbReference type="ARBA" id="ARBA00022553"/>
    </source>
</evidence>
<evidence type="ECO:0000313" key="9">
    <source>
        <dbReference type="EMBL" id="OGM14559.1"/>
    </source>
</evidence>
<dbReference type="GO" id="GO:0000155">
    <property type="term" value="F:phosphorelay sensor kinase activity"/>
    <property type="evidence" value="ECO:0007669"/>
    <property type="project" value="InterPro"/>
</dbReference>
<dbReference type="InterPro" id="IPR004358">
    <property type="entry name" value="Sig_transdc_His_kin-like_C"/>
</dbReference>
<evidence type="ECO:0000256" key="5">
    <source>
        <dbReference type="ARBA" id="ARBA00022777"/>
    </source>
</evidence>
<dbReference type="SMART" id="SM00387">
    <property type="entry name" value="HATPase_c"/>
    <property type="match status" value="1"/>
</dbReference>
<gene>
    <name evidence="9" type="ORF">A2V80_01360</name>
</gene>
<dbReference type="CDD" id="cd00075">
    <property type="entry name" value="HATPase"/>
    <property type="match status" value="1"/>
</dbReference>
<comment type="catalytic activity">
    <reaction evidence="1">
        <text>ATP + protein L-histidine = ADP + protein N-phospho-L-histidine.</text>
        <dbReference type="EC" id="2.7.13.3"/>
    </reaction>
</comment>
<dbReference type="SUPFAM" id="SSF47384">
    <property type="entry name" value="Homodimeric domain of signal transducing histidine kinase"/>
    <property type="match status" value="1"/>
</dbReference>
<dbReference type="PRINTS" id="PR00344">
    <property type="entry name" value="BCTRLSENSOR"/>
</dbReference>
<dbReference type="SUPFAM" id="SSF55874">
    <property type="entry name" value="ATPase domain of HSP90 chaperone/DNA topoisomerase II/histidine kinase"/>
    <property type="match status" value="1"/>
</dbReference>
<evidence type="ECO:0000256" key="4">
    <source>
        <dbReference type="ARBA" id="ARBA00022679"/>
    </source>
</evidence>
<dbReference type="GO" id="GO:0016036">
    <property type="term" value="P:cellular response to phosphate starvation"/>
    <property type="evidence" value="ECO:0007669"/>
    <property type="project" value="TreeGrafter"/>
</dbReference>
<evidence type="ECO:0000313" key="10">
    <source>
        <dbReference type="Proteomes" id="UP000179013"/>
    </source>
</evidence>
<dbReference type="InterPro" id="IPR050351">
    <property type="entry name" value="BphY/WalK/GraS-like"/>
</dbReference>
<comment type="caution">
    <text evidence="9">The sequence shown here is derived from an EMBL/GenBank/DDBJ whole genome shotgun (WGS) entry which is preliminary data.</text>
</comment>
<dbReference type="GO" id="GO:0004721">
    <property type="term" value="F:phosphoprotein phosphatase activity"/>
    <property type="evidence" value="ECO:0007669"/>
    <property type="project" value="TreeGrafter"/>
</dbReference>
<protein>
    <recommendedName>
        <fullName evidence="2">histidine kinase</fullName>
        <ecNumber evidence="2">2.7.13.3</ecNumber>
    </recommendedName>
</protein>
<dbReference type="FunFam" id="3.30.565.10:FF:000006">
    <property type="entry name" value="Sensor histidine kinase WalK"/>
    <property type="match status" value="1"/>
</dbReference>